<dbReference type="InterPro" id="IPR036910">
    <property type="entry name" value="HMG_box_dom_sf"/>
</dbReference>
<dbReference type="Gene3D" id="1.10.30.10">
    <property type="entry name" value="High mobility group box domain"/>
    <property type="match status" value="1"/>
</dbReference>
<evidence type="ECO:0000256" key="1">
    <source>
        <dbReference type="ARBA" id="ARBA00023125"/>
    </source>
</evidence>
<dbReference type="GO" id="GO:0000978">
    <property type="term" value="F:RNA polymerase II cis-regulatory region sequence-specific DNA binding"/>
    <property type="evidence" value="ECO:0007669"/>
    <property type="project" value="TreeGrafter"/>
</dbReference>
<protein>
    <submittedName>
        <fullName evidence="5">Transcription factor SOX-15</fullName>
    </submittedName>
</protein>
<gene>
    <name evidence="5" type="primary">Sox15</name>
    <name evidence="5" type="ORF">CDAR_64911</name>
</gene>
<evidence type="ECO:0000313" key="6">
    <source>
        <dbReference type="Proteomes" id="UP001054837"/>
    </source>
</evidence>
<dbReference type="PANTHER" id="PTHR10270">
    <property type="entry name" value="SOX TRANSCRIPTION FACTOR"/>
    <property type="match status" value="1"/>
</dbReference>
<feature type="domain" description="HMG box" evidence="4">
    <location>
        <begin position="158"/>
        <end position="196"/>
    </location>
</feature>
<organism evidence="5 6">
    <name type="scientific">Caerostris darwini</name>
    <dbReference type="NCBI Taxonomy" id="1538125"/>
    <lineage>
        <taxon>Eukaryota</taxon>
        <taxon>Metazoa</taxon>
        <taxon>Ecdysozoa</taxon>
        <taxon>Arthropoda</taxon>
        <taxon>Chelicerata</taxon>
        <taxon>Arachnida</taxon>
        <taxon>Araneae</taxon>
        <taxon>Araneomorphae</taxon>
        <taxon>Entelegynae</taxon>
        <taxon>Araneoidea</taxon>
        <taxon>Araneidae</taxon>
        <taxon>Caerostris</taxon>
    </lineage>
</organism>
<evidence type="ECO:0000313" key="5">
    <source>
        <dbReference type="EMBL" id="GIY75394.1"/>
    </source>
</evidence>
<dbReference type="GO" id="GO:0001228">
    <property type="term" value="F:DNA-binding transcription activator activity, RNA polymerase II-specific"/>
    <property type="evidence" value="ECO:0007669"/>
    <property type="project" value="TreeGrafter"/>
</dbReference>
<feature type="region of interest" description="Disordered" evidence="3">
    <location>
        <begin position="93"/>
        <end position="157"/>
    </location>
</feature>
<dbReference type="PANTHER" id="PTHR10270:SF317">
    <property type="entry name" value="TRANSCRIPTION FACTOR SOX-15-RELATED"/>
    <property type="match status" value="1"/>
</dbReference>
<keyword evidence="1 2" id="KW-0238">DNA-binding</keyword>
<feature type="compositionally biased region" description="Gly residues" evidence="3">
    <location>
        <begin position="103"/>
        <end position="115"/>
    </location>
</feature>
<dbReference type="GO" id="GO:0005634">
    <property type="term" value="C:nucleus"/>
    <property type="evidence" value="ECO:0007669"/>
    <property type="project" value="UniProtKB-UniRule"/>
</dbReference>
<evidence type="ECO:0000256" key="2">
    <source>
        <dbReference type="PROSITE-ProRule" id="PRU00267"/>
    </source>
</evidence>
<dbReference type="InterPro" id="IPR009071">
    <property type="entry name" value="HMG_box_dom"/>
</dbReference>
<name>A0AAV4W0J9_9ARAC</name>
<dbReference type="SUPFAM" id="SSF47095">
    <property type="entry name" value="HMG-box"/>
    <property type="match status" value="1"/>
</dbReference>
<keyword evidence="2" id="KW-0539">Nucleus</keyword>
<feature type="region of interest" description="Disordered" evidence="3">
    <location>
        <begin position="1"/>
        <end position="52"/>
    </location>
</feature>
<dbReference type="PROSITE" id="PS50118">
    <property type="entry name" value="HMG_BOX_2"/>
    <property type="match status" value="1"/>
</dbReference>
<keyword evidence="6" id="KW-1185">Reference proteome</keyword>
<dbReference type="InterPro" id="IPR050140">
    <property type="entry name" value="SRY-related_HMG-box_TF-like"/>
</dbReference>
<accession>A0AAV4W0J9</accession>
<evidence type="ECO:0000259" key="4">
    <source>
        <dbReference type="PROSITE" id="PS50118"/>
    </source>
</evidence>
<sequence length="205" mass="22001">MAAYQQDDPGSPYPAQDAMAMMGQDVFHRSPGCDYAGSPGPSRQSGSATEYYGSPYSRAWPPQDYPVSYGVPDDHPSAGWLQDGSGNYLPRISSAPMDTNPGGELGRYGDSGGVSGSVPECGSSPPHGDVVDGPATVESPPEMPSGGGKGRANQEQRIRRPMNAFMVWAKVERKRLADENPDLHNADLSKMLGKSFFNFCRFFCV</sequence>
<dbReference type="Proteomes" id="UP001054837">
    <property type="component" value="Unassembled WGS sequence"/>
</dbReference>
<dbReference type="AlphaFoldDB" id="A0AAV4W0J9"/>
<evidence type="ECO:0000256" key="3">
    <source>
        <dbReference type="SAM" id="MobiDB-lite"/>
    </source>
</evidence>
<comment type="caution">
    <text evidence="5">The sequence shown here is derived from an EMBL/GenBank/DDBJ whole genome shotgun (WGS) entry which is preliminary data.</text>
</comment>
<reference evidence="5 6" key="1">
    <citation type="submission" date="2021-06" db="EMBL/GenBank/DDBJ databases">
        <title>Caerostris darwini draft genome.</title>
        <authorList>
            <person name="Kono N."/>
            <person name="Arakawa K."/>
        </authorList>
    </citation>
    <scope>NUCLEOTIDE SEQUENCE [LARGE SCALE GENOMIC DNA]</scope>
</reference>
<proteinExistence type="predicted"/>
<feature type="DNA-binding region" description="HMG box" evidence="2">
    <location>
        <begin position="158"/>
        <end position="196"/>
    </location>
</feature>
<dbReference type="Pfam" id="PF00505">
    <property type="entry name" value="HMG_box"/>
    <property type="match status" value="1"/>
</dbReference>
<dbReference type="EMBL" id="BPLQ01013861">
    <property type="protein sequence ID" value="GIY75394.1"/>
    <property type="molecule type" value="Genomic_DNA"/>
</dbReference>
<dbReference type="GO" id="GO:0030154">
    <property type="term" value="P:cell differentiation"/>
    <property type="evidence" value="ECO:0007669"/>
    <property type="project" value="TreeGrafter"/>
</dbReference>